<sequence length="436" mass="50178">MALFYSPTKAHQPTSLQQAEIIGLDYQGLGVAKIEGKTWFIENALPQEVVHFSVLENKRQYGRGTAQKWLKTSPQRQQPKCHYYARCGGCQSQHIPIAMQRQAKEQALFRQLSQWHKQIEFMPMITGEPWQYRRRIRLALRVNPKSKQLELGFRQKQSQHIVSIAHCEVVEPRLNKIIAKLTALFSQWQQPQQLGHIDLVAGDNGVSMLLRHLGEVDKRDKALLQHFAEQQQLNLFVQSDHDVMCWYGDMPMYMINDLKLQFDMQDFIQVNACLNQQMVNTALHWLELQAQDHVLDLFCGMGNFTLPLSKYVASVVGIEGVQAMVAKARYNAEQNQCHNVRFYQTDLAKSFLDQPWAKQTFNKILLDPPRAGADFALNGLCELQAEKILYVSCNPASLVRDTKILLDKGYQLVKLAMIDMFPHTGHLESISLFERQ</sequence>
<dbReference type="PANTHER" id="PTHR11061">
    <property type="entry name" value="RNA M5U METHYLTRANSFERASE"/>
    <property type="match status" value="1"/>
</dbReference>
<dbReference type="GO" id="GO:0070041">
    <property type="term" value="F:rRNA (uridine-C5-)-methyltransferase activity"/>
    <property type="evidence" value="ECO:0007669"/>
    <property type="project" value="UniProtKB-UniRule"/>
</dbReference>
<evidence type="ECO:0000313" key="15">
    <source>
        <dbReference type="EMBL" id="TCJ98598.1"/>
    </source>
</evidence>
<keyword evidence="7 11" id="KW-0408">Iron</keyword>
<evidence type="ECO:0000256" key="1">
    <source>
        <dbReference type="ARBA" id="ARBA00022485"/>
    </source>
</evidence>
<dbReference type="InterPro" id="IPR002792">
    <property type="entry name" value="TRAM_dom"/>
</dbReference>
<dbReference type="GO" id="GO:0005506">
    <property type="term" value="F:iron ion binding"/>
    <property type="evidence" value="ECO:0007669"/>
    <property type="project" value="UniProtKB-UniRule"/>
</dbReference>
<feature type="active site" description="Nucleophile" evidence="11 12">
    <location>
        <position position="393"/>
    </location>
</feature>
<dbReference type="CDD" id="cd02440">
    <property type="entry name" value="AdoMet_MTases"/>
    <property type="match status" value="1"/>
</dbReference>
<evidence type="ECO:0000256" key="12">
    <source>
        <dbReference type="PROSITE-ProRule" id="PRU01024"/>
    </source>
</evidence>
<dbReference type="NCBIfam" id="NF009639">
    <property type="entry name" value="PRK13168.1"/>
    <property type="match status" value="1"/>
</dbReference>
<feature type="binding site" evidence="11 12">
    <location>
        <position position="367"/>
    </location>
    <ligand>
        <name>S-adenosyl-L-methionine</name>
        <dbReference type="ChEBI" id="CHEBI:59789"/>
    </ligand>
</feature>
<accession>A0A4R1G0U3</accession>
<keyword evidence="3 11" id="KW-0489">Methyltransferase</keyword>
<keyword evidence="16" id="KW-1185">Reference proteome</keyword>
<evidence type="ECO:0000256" key="8">
    <source>
        <dbReference type="ARBA" id="ARBA00023014"/>
    </source>
</evidence>
<comment type="similarity">
    <text evidence="11">Belongs to the class I-like SAM-binding methyltransferase superfamily. RNA M5U methyltransferase family. RlmD subfamily.</text>
</comment>
<dbReference type="Proteomes" id="UP000294702">
    <property type="component" value="Unassembled WGS sequence"/>
</dbReference>
<evidence type="ECO:0000256" key="7">
    <source>
        <dbReference type="ARBA" id="ARBA00023004"/>
    </source>
</evidence>
<evidence type="ECO:0000256" key="2">
    <source>
        <dbReference type="ARBA" id="ARBA00022552"/>
    </source>
</evidence>
<dbReference type="InterPro" id="IPR010280">
    <property type="entry name" value="U5_MeTrfase_fam"/>
</dbReference>
<dbReference type="Gene3D" id="3.40.50.150">
    <property type="entry name" value="Vaccinia Virus protein VP39"/>
    <property type="match status" value="1"/>
</dbReference>
<dbReference type="HAMAP" id="MF_01010">
    <property type="entry name" value="23SrRNA_methyltr_RlmD"/>
    <property type="match status" value="1"/>
</dbReference>
<dbReference type="AlphaFoldDB" id="A0A4R1G0U3"/>
<feature type="binding site" evidence="11 12">
    <location>
        <position position="298"/>
    </location>
    <ligand>
        <name>S-adenosyl-L-methionine</name>
        <dbReference type="ChEBI" id="CHEBI:59789"/>
    </ligand>
</feature>
<dbReference type="Gene3D" id="2.40.50.140">
    <property type="entry name" value="Nucleic acid-binding proteins"/>
    <property type="match status" value="1"/>
</dbReference>
<dbReference type="PANTHER" id="PTHR11061:SF49">
    <property type="entry name" value="23S RRNA (URACIL(1939)-C(5))-METHYLTRANSFERASE RLMD"/>
    <property type="match status" value="1"/>
</dbReference>
<dbReference type="Pfam" id="PF05958">
    <property type="entry name" value="tRNA_U5-meth_tr"/>
    <property type="match status" value="1"/>
</dbReference>
<evidence type="ECO:0000256" key="9">
    <source>
        <dbReference type="ARBA" id="ARBA00052756"/>
    </source>
</evidence>
<dbReference type="PROSITE" id="PS01231">
    <property type="entry name" value="TRMA_2"/>
    <property type="match status" value="1"/>
</dbReference>
<dbReference type="PROSITE" id="PS01230">
    <property type="entry name" value="TRMA_1"/>
    <property type="match status" value="1"/>
</dbReference>
<keyword evidence="5 11" id="KW-0949">S-adenosyl-L-methionine</keyword>
<evidence type="ECO:0000256" key="11">
    <source>
        <dbReference type="HAMAP-Rule" id="MF_01010"/>
    </source>
</evidence>
<dbReference type="SUPFAM" id="SSF50249">
    <property type="entry name" value="Nucleic acid-binding proteins"/>
    <property type="match status" value="1"/>
</dbReference>
<feature type="binding site" evidence="11">
    <location>
        <position position="167"/>
    </location>
    <ligand>
        <name>[4Fe-4S] cluster</name>
        <dbReference type="ChEBI" id="CHEBI:49883"/>
    </ligand>
</feature>
<evidence type="ECO:0000313" key="16">
    <source>
        <dbReference type="Proteomes" id="UP000294702"/>
    </source>
</evidence>
<comment type="caution">
    <text evidence="15">The sequence shown here is derived from an EMBL/GenBank/DDBJ whole genome shotgun (WGS) entry which is preliminary data.</text>
</comment>
<feature type="binding site" evidence="11 12">
    <location>
        <position position="319"/>
    </location>
    <ligand>
        <name>S-adenosyl-L-methionine</name>
        <dbReference type="ChEBI" id="CHEBI:59789"/>
    </ligand>
</feature>
<feature type="binding site" evidence="11">
    <location>
        <position position="303"/>
    </location>
    <ligand>
        <name>S-adenosyl-L-methionine</name>
        <dbReference type="ChEBI" id="CHEBI:59789"/>
    </ligand>
</feature>
<evidence type="ECO:0000256" key="10">
    <source>
        <dbReference type="ARBA" id="ARBA00059995"/>
    </source>
</evidence>
<dbReference type="InterPro" id="IPR001566">
    <property type="entry name" value="23S_rRNA_MeTrfase_RlmD"/>
</dbReference>
<feature type="binding site" evidence="11">
    <location>
        <position position="87"/>
    </location>
    <ligand>
        <name>[4Fe-4S] cluster</name>
        <dbReference type="ChEBI" id="CHEBI:49883"/>
    </ligand>
</feature>
<reference evidence="15 16" key="1">
    <citation type="submission" date="2019-03" db="EMBL/GenBank/DDBJ databases">
        <title>Genomic Encyclopedia of Type Strains, Phase IV (KMG-IV): sequencing the most valuable type-strain genomes for metagenomic binning, comparative biology and taxonomic classification.</title>
        <authorList>
            <person name="Goeker M."/>
        </authorList>
    </citation>
    <scope>NUCLEOTIDE SEQUENCE [LARGE SCALE GENOMIC DNA]</scope>
    <source>
        <strain evidence="15 16">DSM 15534</strain>
    </source>
</reference>
<evidence type="ECO:0000259" key="14">
    <source>
        <dbReference type="Pfam" id="PF01938"/>
    </source>
</evidence>
<feature type="binding site" evidence="11 12">
    <location>
        <position position="269"/>
    </location>
    <ligand>
        <name>S-adenosyl-L-methionine</name>
        <dbReference type="ChEBI" id="CHEBI:59789"/>
    </ligand>
</feature>
<keyword evidence="1 11" id="KW-0004">4Fe-4S</keyword>
<dbReference type="InterPro" id="IPR030391">
    <property type="entry name" value="MeTrfase_TrmA_CS"/>
</dbReference>
<dbReference type="InterPro" id="IPR012340">
    <property type="entry name" value="NA-bd_OB-fold"/>
</dbReference>
<comment type="catalytic activity">
    <reaction evidence="9 11">
        <text>uridine(1939) in 23S rRNA + S-adenosyl-L-methionine = 5-methyluridine(1939) in 23S rRNA + S-adenosyl-L-homocysteine + H(+)</text>
        <dbReference type="Rhea" id="RHEA:42908"/>
        <dbReference type="Rhea" id="RHEA-COMP:10278"/>
        <dbReference type="Rhea" id="RHEA-COMP:10279"/>
        <dbReference type="ChEBI" id="CHEBI:15378"/>
        <dbReference type="ChEBI" id="CHEBI:57856"/>
        <dbReference type="ChEBI" id="CHEBI:59789"/>
        <dbReference type="ChEBI" id="CHEBI:65315"/>
        <dbReference type="ChEBI" id="CHEBI:74447"/>
        <dbReference type="EC" id="2.1.1.190"/>
    </reaction>
</comment>
<dbReference type="GO" id="GO:0003723">
    <property type="term" value="F:RNA binding"/>
    <property type="evidence" value="ECO:0007669"/>
    <property type="project" value="InterPro"/>
</dbReference>
<evidence type="ECO:0000256" key="3">
    <source>
        <dbReference type="ARBA" id="ARBA00022603"/>
    </source>
</evidence>
<feature type="binding site" evidence="11">
    <location>
        <position position="81"/>
    </location>
    <ligand>
        <name>[4Fe-4S] cluster</name>
        <dbReference type="ChEBI" id="CHEBI:49883"/>
    </ligand>
</feature>
<comment type="function">
    <text evidence="10 11">Catalyzes the formation of 5-methyl-uridine at position 1939 (m5U1939) in 23S rRNA.</text>
</comment>
<dbReference type="FunFam" id="3.40.50.150:FF:000009">
    <property type="entry name" value="23S rRNA (Uracil(1939)-C(5))-methyltransferase RlmD"/>
    <property type="match status" value="1"/>
</dbReference>
<feature type="binding site" evidence="11">
    <location>
        <position position="90"/>
    </location>
    <ligand>
        <name>[4Fe-4S] cluster</name>
        <dbReference type="ChEBI" id="CHEBI:49883"/>
    </ligand>
</feature>
<dbReference type="Gene3D" id="2.40.50.1070">
    <property type="match status" value="1"/>
</dbReference>
<evidence type="ECO:0000256" key="4">
    <source>
        <dbReference type="ARBA" id="ARBA00022679"/>
    </source>
</evidence>
<proteinExistence type="inferred from homology"/>
<feature type="active site" evidence="13">
    <location>
        <position position="393"/>
    </location>
</feature>
<feature type="domain" description="TRAM" evidence="14">
    <location>
        <begin position="17"/>
        <end position="65"/>
    </location>
</feature>
<dbReference type="OrthoDB" id="9804590at2"/>
<evidence type="ECO:0000256" key="13">
    <source>
        <dbReference type="PROSITE-ProRule" id="PRU10015"/>
    </source>
</evidence>
<keyword evidence="4 11" id="KW-0808">Transferase</keyword>
<gene>
    <name evidence="11" type="primary">rlmD</name>
    <name evidence="15" type="ORF">EV694_1011</name>
</gene>
<dbReference type="PROSITE" id="PS51687">
    <property type="entry name" value="SAM_MT_RNA_M5U"/>
    <property type="match status" value="1"/>
</dbReference>
<dbReference type="EC" id="2.1.1.190" evidence="11"/>
<dbReference type="GO" id="GO:0051539">
    <property type="term" value="F:4 iron, 4 sulfur cluster binding"/>
    <property type="evidence" value="ECO:0007669"/>
    <property type="project" value="UniProtKB-KW"/>
</dbReference>
<keyword evidence="8 11" id="KW-0411">Iron-sulfur</keyword>
<dbReference type="SUPFAM" id="SSF53335">
    <property type="entry name" value="S-adenosyl-L-methionine-dependent methyltransferases"/>
    <property type="match status" value="1"/>
</dbReference>
<organism evidence="15 16">
    <name type="scientific">Volucribacter psittacicida</name>
    <dbReference type="NCBI Taxonomy" id="203482"/>
    <lineage>
        <taxon>Bacteria</taxon>
        <taxon>Pseudomonadati</taxon>
        <taxon>Pseudomonadota</taxon>
        <taxon>Gammaproteobacteria</taxon>
        <taxon>Pasteurellales</taxon>
        <taxon>Pasteurellaceae</taxon>
        <taxon>Volucribacter</taxon>
    </lineage>
</organism>
<dbReference type="EMBL" id="SMFT01000002">
    <property type="protein sequence ID" value="TCJ98598.1"/>
    <property type="molecule type" value="Genomic_DNA"/>
</dbReference>
<dbReference type="GO" id="GO:0070475">
    <property type="term" value="P:rRNA base methylation"/>
    <property type="evidence" value="ECO:0007669"/>
    <property type="project" value="TreeGrafter"/>
</dbReference>
<dbReference type="RefSeq" id="WP_132690079.1">
    <property type="nucleotide sequence ID" value="NZ_SMFT01000002.1"/>
</dbReference>
<keyword evidence="6 11" id="KW-0479">Metal-binding</keyword>
<keyword evidence="2 11" id="KW-0698">rRNA processing</keyword>
<evidence type="ECO:0000256" key="5">
    <source>
        <dbReference type="ARBA" id="ARBA00022691"/>
    </source>
</evidence>
<evidence type="ECO:0000256" key="6">
    <source>
        <dbReference type="ARBA" id="ARBA00022723"/>
    </source>
</evidence>
<dbReference type="NCBIfam" id="TIGR00479">
    <property type="entry name" value="rumA"/>
    <property type="match status" value="1"/>
</dbReference>
<protein>
    <recommendedName>
        <fullName evidence="11">23S rRNA (uracil(1939)-C(5))-methyltransferase RlmD</fullName>
        <ecNumber evidence="11">2.1.1.190</ecNumber>
    </recommendedName>
    <alternativeName>
        <fullName evidence="11">23S rRNA(m5U1939)-methyltransferase</fullName>
    </alternativeName>
</protein>
<dbReference type="Pfam" id="PF01938">
    <property type="entry name" value="TRAM"/>
    <property type="match status" value="1"/>
</dbReference>
<dbReference type="InterPro" id="IPR030390">
    <property type="entry name" value="MeTrfase_TrmA_AS"/>
</dbReference>
<feature type="binding site" evidence="11">
    <location>
        <position position="346"/>
    </location>
    <ligand>
        <name>S-adenosyl-L-methionine</name>
        <dbReference type="ChEBI" id="CHEBI:59789"/>
    </ligand>
</feature>
<dbReference type="InterPro" id="IPR029063">
    <property type="entry name" value="SAM-dependent_MTases_sf"/>
</dbReference>
<name>A0A4R1G0U3_9PAST</name>